<dbReference type="PANTHER" id="PTHR45138">
    <property type="entry name" value="REGULATORY COMPONENTS OF SENSORY TRANSDUCTION SYSTEM"/>
    <property type="match status" value="1"/>
</dbReference>
<keyword evidence="3" id="KW-0175">Coiled coil</keyword>
<keyword evidence="8" id="KW-1185">Reference proteome</keyword>
<dbReference type="EC" id="2.7.7.65" evidence="1"/>
<dbReference type="InterPro" id="IPR000160">
    <property type="entry name" value="GGDEF_dom"/>
</dbReference>
<dbReference type="InterPro" id="IPR029787">
    <property type="entry name" value="Nucleotide_cyclase"/>
</dbReference>
<gene>
    <name evidence="7" type="ORF">M0G41_14615</name>
</gene>
<evidence type="ECO:0000313" key="8">
    <source>
        <dbReference type="Proteomes" id="UP001431449"/>
    </source>
</evidence>
<evidence type="ECO:0000256" key="3">
    <source>
        <dbReference type="SAM" id="Coils"/>
    </source>
</evidence>
<feature type="domain" description="GGDEF" evidence="6">
    <location>
        <begin position="420"/>
        <end position="554"/>
    </location>
</feature>
<dbReference type="InterPro" id="IPR043128">
    <property type="entry name" value="Rev_trsase/Diguanyl_cyclase"/>
</dbReference>
<dbReference type="PANTHER" id="PTHR45138:SF9">
    <property type="entry name" value="DIGUANYLATE CYCLASE DGCM-RELATED"/>
    <property type="match status" value="1"/>
</dbReference>
<dbReference type="Pfam" id="PF01590">
    <property type="entry name" value="GAF"/>
    <property type="match status" value="1"/>
</dbReference>
<dbReference type="Proteomes" id="UP001431449">
    <property type="component" value="Unassembled WGS sequence"/>
</dbReference>
<feature type="transmembrane region" description="Helical" evidence="5">
    <location>
        <begin position="180"/>
        <end position="202"/>
    </location>
</feature>
<dbReference type="PROSITE" id="PS50887">
    <property type="entry name" value="GGDEF"/>
    <property type="match status" value="1"/>
</dbReference>
<dbReference type="InterPro" id="IPR003018">
    <property type="entry name" value="GAF"/>
</dbReference>
<comment type="catalytic activity">
    <reaction evidence="2">
        <text>2 GTP = 3',3'-c-di-GMP + 2 diphosphate</text>
        <dbReference type="Rhea" id="RHEA:24898"/>
        <dbReference type="ChEBI" id="CHEBI:33019"/>
        <dbReference type="ChEBI" id="CHEBI:37565"/>
        <dbReference type="ChEBI" id="CHEBI:58805"/>
        <dbReference type="EC" id="2.7.7.65"/>
    </reaction>
</comment>
<dbReference type="Gene3D" id="3.30.450.40">
    <property type="match status" value="1"/>
</dbReference>
<organism evidence="7 8">
    <name type="scientific">Pseudomarimonas salicorniae</name>
    <dbReference type="NCBI Taxonomy" id="2933270"/>
    <lineage>
        <taxon>Bacteria</taxon>
        <taxon>Pseudomonadati</taxon>
        <taxon>Pseudomonadota</taxon>
        <taxon>Gammaproteobacteria</taxon>
        <taxon>Lysobacterales</taxon>
        <taxon>Lysobacteraceae</taxon>
        <taxon>Pseudomarimonas</taxon>
    </lineage>
</organism>
<dbReference type="CDD" id="cd01949">
    <property type="entry name" value="GGDEF"/>
    <property type="match status" value="1"/>
</dbReference>
<dbReference type="Pfam" id="PF00990">
    <property type="entry name" value="GGDEF"/>
    <property type="match status" value="1"/>
</dbReference>
<evidence type="ECO:0000256" key="2">
    <source>
        <dbReference type="ARBA" id="ARBA00034247"/>
    </source>
</evidence>
<keyword evidence="5" id="KW-0812">Transmembrane</keyword>
<feature type="region of interest" description="Disordered" evidence="4">
    <location>
        <begin position="542"/>
        <end position="565"/>
    </location>
</feature>
<evidence type="ECO:0000259" key="6">
    <source>
        <dbReference type="PROSITE" id="PS50887"/>
    </source>
</evidence>
<dbReference type="SMART" id="SM00065">
    <property type="entry name" value="GAF"/>
    <property type="match status" value="1"/>
</dbReference>
<dbReference type="Gene3D" id="3.30.70.270">
    <property type="match status" value="1"/>
</dbReference>
<reference evidence="7" key="1">
    <citation type="submission" date="2022-04" db="EMBL/GenBank/DDBJ databases">
        <title>Lysobacter sp. CAU 1642 isolated from sea sand.</title>
        <authorList>
            <person name="Kim W."/>
        </authorList>
    </citation>
    <scope>NUCLEOTIDE SEQUENCE</scope>
    <source>
        <strain evidence="7">CAU 1642</strain>
    </source>
</reference>
<accession>A0ABT0GLJ7</accession>
<keyword evidence="5" id="KW-1133">Transmembrane helix</keyword>
<dbReference type="InterPro" id="IPR050469">
    <property type="entry name" value="Diguanylate_Cyclase"/>
</dbReference>
<sequence length="565" mass="61808">MSAQPTASPRRAVLLGLLAALLLVLLAQRGLGLWSQWQAEGARDAAQTIEHALWLRGEVHALAAAESAWIAQGRGDGLARAERHRSATDAALAGLARHALSDSARNNVRQLEALIGELRGEVERLQSQRRATGPVFGDRGLAEAGIGGLQDRADTLVSALHAEALGQLESIESSSALRSMLGWLLLLLALPLLGLQISLLYFEARARQRAEDEQRRLTAQAEREQKVAQRHAGDLDRLGELGDQLRPTRNIEEIGEVLKSSMQHVLSQFHGALYLQAPSRNVIRRQVAWGKPEVPLEDMFTVEDCWAIRRGIPYPNDPQAPPCRHLTEGSDPRHVLCVPLMNQGDAIGVLHLSGDVAPGRRERRIAQGIADLLALSISQLRLQESLRVQSVRDPTTGLFNRRYIDASLLRECLRARRGQQTLALLLIDLDDFKRFNERHSHEAGDAALGQIGQLIQQTIRPEDIAGRHGGEEFLVLMPEVDLATALDRAELLRRALHSAPIDLHGRRVEAVHCSIGIALYPLHGNEPGVCLRAAEKAVQQAKEQGRDRVVSAPVPASEPAGQGTG</sequence>
<dbReference type="NCBIfam" id="TIGR00254">
    <property type="entry name" value="GGDEF"/>
    <property type="match status" value="1"/>
</dbReference>
<evidence type="ECO:0000313" key="7">
    <source>
        <dbReference type="EMBL" id="MCK7594900.1"/>
    </source>
</evidence>
<proteinExistence type="predicted"/>
<evidence type="ECO:0000256" key="4">
    <source>
        <dbReference type="SAM" id="MobiDB-lite"/>
    </source>
</evidence>
<evidence type="ECO:0000256" key="1">
    <source>
        <dbReference type="ARBA" id="ARBA00012528"/>
    </source>
</evidence>
<keyword evidence="5" id="KW-0472">Membrane</keyword>
<protein>
    <recommendedName>
        <fullName evidence="1">diguanylate cyclase</fullName>
        <ecNumber evidence="1">2.7.7.65</ecNumber>
    </recommendedName>
</protein>
<dbReference type="InterPro" id="IPR029016">
    <property type="entry name" value="GAF-like_dom_sf"/>
</dbReference>
<dbReference type="EMBL" id="JALNMH010000012">
    <property type="protein sequence ID" value="MCK7594900.1"/>
    <property type="molecule type" value="Genomic_DNA"/>
</dbReference>
<dbReference type="SMART" id="SM00267">
    <property type="entry name" value="GGDEF"/>
    <property type="match status" value="1"/>
</dbReference>
<evidence type="ECO:0000256" key="5">
    <source>
        <dbReference type="SAM" id="Phobius"/>
    </source>
</evidence>
<feature type="coiled-coil region" evidence="3">
    <location>
        <begin position="101"/>
        <end position="128"/>
    </location>
</feature>
<dbReference type="RefSeq" id="WP_248210585.1">
    <property type="nucleotide sequence ID" value="NZ_JALNMH010000012.1"/>
</dbReference>
<comment type="caution">
    <text evidence="7">The sequence shown here is derived from an EMBL/GenBank/DDBJ whole genome shotgun (WGS) entry which is preliminary data.</text>
</comment>
<name>A0ABT0GLJ7_9GAMM</name>
<dbReference type="SUPFAM" id="SSF55073">
    <property type="entry name" value="Nucleotide cyclase"/>
    <property type="match status" value="1"/>
</dbReference>
<dbReference type="SUPFAM" id="SSF55781">
    <property type="entry name" value="GAF domain-like"/>
    <property type="match status" value="1"/>
</dbReference>